<dbReference type="Proteomes" id="UP000438429">
    <property type="component" value="Unassembled WGS sequence"/>
</dbReference>
<dbReference type="InterPro" id="IPR023370">
    <property type="entry name" value="TrmO-like_N"/>
</dbReference>
<comment type="catalytic activity">
    <reaction evidence="6">
        <text>N(6)-L-threonylcarbamoyladenosine(37) in tRNA + S-adenosyl-L-methionine = N(6)-methyl,N(6)-L-threonylcarbamoyladenosine(37) in tRNA + S-adenosyl-L-homocysteine + H(+)</text>
        <dbReference type="Rhea" id="RHEA:70027"/>
        <dbReference type="Rhea" id="RHEA-COMP:10163"/>
        <dbReference type="Rhea" id="RHEA-COMP:17808"/>
        <dbReference type="ChEBI" id="CHEBI:15378"/>
        <dbReference type="ChEBI" id="CHEBI:57856"/>
        <dbReference type="ChEBI" id="CHEBI:59789"/>
        <dbReference type="ChEBI" id="CHEBI:74418"/>
        <dbReference type="ChEBI" id="CHEBI:188470"/>
    </reaction>
    <physiologicalReaction direction="left-to-right" evidence="6">
        <dbReference type="Rhea" id="RHEA:70028"/>
    </physiologicalReaction>
</comment>
<evidence type="ECO:0000256" key="3">
    <source>
        <dbReference type="ARBA" id="ARBA00022691"/>
    </source>
</evidence>
<dbReference type="InterPro" id="IPR028728">
    <property type="entry name" value="Astrin"/>
</dbReference>
<proteinExistence type="inferred from homology"/>
<feature type="region of interest" description="Disordered" evidence="10">
    <location>
        <begin position="1"/>
        <end position="82"/>
    </location>
</feature>
<feature type="region of interest" description="Disordered" evidence="10">
    <location>
        <begin position="321"/>
        <end position="341"/>
    </location>
</feature>
<evidence type="ECO:0000313" key="13">
    <source>
        <dbReference type="Proteomes" id="UP000438429"/>
    </source>
</evidence>
<evidence type="ECO:0000256" key="10">
    <source>
        <dbReference type="SAM" id="MobiDB-lite"/>
    </source>
</evidence>
<dbReference type="PANTHER" id="PTHR15347">
    <property type="entry name" value="SPERM-ASSOCIATED ANTIGEN 5"/>
    <property type="match status" value="1"/>
</dbReference>
<dbReference type="GO" id="GO:0008168">
    <property type="term" value="F:methyltransferase activity"/>
    <property type="evidence" value="ECO:0007669"/>
    <property type="project" value="UniProtKB-KW"/>
</dbReference>
<sequence length="2376" mass="261692">MEETLQPEQQETEYKNPNEDQGGIRRRLRDRDLLRKRKAEAEEKETYQWVFGEERQGKRLRADEKSGSKRRGRPRKSEPRSEIPVIQEAAAFAQEYPAVVVLPESVGILSEETSGSLTPLLAAGGDKLESQPEFVLAATASNPVLGSGQSSVPAPVLTSPAPDNQTRALVSPSVSAPSPANVLDSAPVALQAPAPAPDAVPVPPLSQAPAPAAAPAPPQVETLNTESRDREALGQVLIEDLGPDEEEDTTSLLQDKRADEVKMSPACDCCGESVNKLQQQVSVMRKEIKNLRQMLDSAVRAHRKHMTSIQSAVSKIEHCEAEEHLTPPPPPPPPPASPQAALEQGNIQTVPIGYISSCFSVKNGTPRQPTVCGPSRAELHIQQSVFNNPKHALVGLEQYSHVWVIFLFHKNGHLSYKAKVKPPRLNGQRVGVYSTRSPHRPNALGLTLAKLDKVVGDTIHLSDIDMIAGTPVLDIKPYIPEYDSPQSRTRMELEPCELNTHRPNATAMEGSHILDLPTGSETDGQSDLKGERTDCDDVESKLPKDKSEGDISSKVGAQFPLPKALRGVLEEVKAYVTQGEEQVPDSPINKPSESTVDRPCYGEEACSTIADWIREPLVASLGVRFTPHAEKELAEFLPAHLSGSPESVRPRFKFLRSSEEAAAAIRGVLSADPRSVYRRTRCGDRLFFFTLDTADITCWFGQGFAEVLQVRPVQCQIATTCTDTMSSRKSSSSEERLPSSKYGERTPLRSLENEMLHLSTPSSGLKLSADAVKTTKGDVPFCEPVPYSHYSPSIKVIKTCAPTNDVTTAEADCGLGDVTFKSFVCPGGEVEISGSPVCADQSIVLPYDQATSNTEAEDAVISDSMIVQSCGDHIEHPYYSPEMMEASSVDTDAACLWEIPNTTPASGILDDKHAPHDSGASEHDCCGERDVALKSFVCDKSEVETADVTRPQDDTQTQLGESLQDISVNSTYFSDYNQLCQAEHAVHPNRGSVNGIPVMASFFETSNAFDECANELSDVTFKSFNCTGGEIEISDGTKIVNETVPLPADYTVTSSVSYSYSINQSVFGEDHDVHNNNDHFDHPYCNAESCPSTSGGNLSIAQEPLSCSRGAIDEVEKISLVAPESQTGRQEDVALGSFIKAEDRVEKTNDTTLSGKTSPLPHGQAVICQPLDDNTLHASVTQHQIQGDCGSPNCHMENDEIDLNTHPPPLNTSLLTNTLLNPLDNESADCEVQETSKHAMHPEDSALPSMLHKTEFSDSSKFVERPAPVEGQQHLAHVSQVHSSSGPRESSEAKDSALGSSENGPVLCNSTETLHAEILPNVLRALSECPSLASALQFGIFSPVVRRTSPPALKAHNDPAQDHFFADDSAFDGEKSLVAPADPSGLWAENLESPMPRPLFNSTTLACKSQTGPVPEQEKGLGIKPCAMPQSELEKPVLDFPMIPDGPLQQQLRQMAEFLILASGKMGPAGVFAPAPPPAAITVPSVPSPAESHSVCVGTTAVEMVDHSLNTSGQFERKRNFTLVDSCTLTDPLLWNVPPGSLECLPRQELEQRLRSSMIMVEALVQQLAAARTQSCDSAGPAPSELREKLVQTDHTELSQTTMYRDLYMEALSRISELERDGSSVQNLIQCMQDMRVTMTSLTSDTDAALSNMKEMGDVVRDDHQSLVSHYGQMKALFEKTKETQTRRMQKVKDALHQRNEMRTQMEEAFTAKEAAFSAMEQLRTHCAAEMSELEKSVGSQQELLDALNQAYPEQVALNQAYTETLNSASNLLSETMEEQSSLMKELCTVRSLLQKTSPMLLKLNDKTATALRERDEHISARDQAVEDREQIEEDLNQTNLNLQTAREQIGDLNLQVTILSSANKIQKHSFFSSTSEMGVLRQKLTERDEERGQLERKVTELSATVSSTLASYTFLEQALTSETTKLQQSWKDVQQAKDRANELETSLDHSEQRVSELSRALAQSEEQLGQLQSLSEAQKIQLRQLQDVRTQLGGVREMNEEQLKTTRSRASETQLELEEKLAQTVTEITLLHHTLRGLTNELHAALSDKRAQPQKDKESQPVHHMDRRHPSSSFVDSIMVALTTEKEEDDESESPRESDMAEPQCETLFSEKSAFTRIAADIPKTHLNAVELEPREDDDQSSVAELLADLGGTVTELIGTMRLVQQRKDTELEELHNTICGLQEEQQAANDKHEAEVYELQHQLGRLHILVERGNQALQQKAQDEKTVAKLSGEIRDVQEILNKHRTDNNELRKEVVDLRRSLQQANVESQFLREELRKVGGASANPAHFMEEKIRLLREVERLKLSLQEAEQARVKLLERAKRHQIIHQSNQQKSENELQMLNNMINKVRETLLSLPDIVKNCEQLQQLVGYIG</sequence>
<accession>A0A6A4SX47</accession>
<dbReference type="GO" id="GO:0051988">
    <property type="term" value="P:regulation of attachment of spindle microtubules to kinetochore"/>
    <property type="evidence" value="ECO:0007669"/>
    <property type="project" value="InterPro"/>
</dbReference>
<dbReference type="FunFam" id="2.40.30.70:FF:000002">
    <property type="entry name" value="tRNA (Adenine(37)-N6)-methyltransferase isoform X1"/>
    <property type="match status" value="1"/>
</dbReference>
<evidence type="ECO:0000256" key="9">
    <source>
        <dbReference type="SAM" id="Coils"/>
    </source>
</evidence>
<evidence type="ECO:0000256" key="4">
    <source>
        <dbReference type="ARBA" id="ARBA00022694"/>
    </source>
</evidence>
<dbReference type="PROSITE" id="PS51668">
    <property type="entry name" value="TSAA_2"/>
    <property type="match status" value="1"/>
</dbReference>
<feature type="region of interest" description="Disordered" evidence="10">
    <location>
        <begin position="143"/>
        <end position="181"/>
    </location>
</feature>
<comment type="similarity">
    <text evidence="5">Belongs to the tRNA methyltransferase O family.</text>
</comment>
<feature type="coiled-coil region" evidence="9">
    <location>
        <begin position="1731"/>
        <end position="1779"/>
    </location>
</feature>
<feature type="compositionally biased region" description="Pro residues" evidence="10">
    <location>
        <begin position="326"/>
        <end position="337"/>
    </location>
</feature>
<feature type="region of interest" description="Disordered" evidence="10">
    <location>
        <begin position="2047"/>
        <end position="2071"/>
    </location>
</feature>
<feature type="coiled-coil region" evidence="9">
    <location>
        <begin position="1822"/>
        <end position="1856"/>
    </location>
</feature>
<feature type="compositionally biased region" description="Low complexity" evidence="10">
    <location>
        <begin position="168"/>
        <end position="181"/>
    </location>
</feature>
<dbReference type="InterPro" id="IPR036414">
    <property type="entry name" value="YaeB_N_sf"/>
</dbReference>
<evidence type="ECO:0000256" key="7">
    <source>
        <dbReference type="ARBA" id="ARBA00068542"/>
    </source>
</evidence>
<keyword evidence="4" id="KW-0819">tRNA processing</keyword>
<feature type="coiled-coil region" evidence="9">
    <location>
        <begin position="274"/>
        <end position="301"/>
    </location>
</feature>
<feature type="domain" description="TsaA-like" evidence="11">
    <location>
        <begin position="349"/>
        <end position="487"/>
    </location>
</feature>
<reference evidence="12 13" key="1">
    <citation type="submission" date="2019-06" db="EMBL/GenBank/DDBJ databases">
        <title>Draft genomes of female and male turbot (Scophthalmus maximus).</title>
        <authorList>
            <person name="Xu H."/>
            <person name="Xu X.-W."/>
            <person name="Shao C."/>
            <person name="Chen S."/>
        </authorList>
    </citation>
    <scope>NUCLEOTIDE SEQUENCE [LARGE SCALE GENOMIC DNA]</scope>
    <source>
        <strain evidence="12">Ysfricsl-2016a</strain>
        <tissue evidence="12">Blood</tissue>
    </source>
</reference>
<keyword evidence="1" id="KW-0489">Methyltransferase</keyword>
<feature type="coiled-coil region" evidence="9">
    <location>
        <begin position="2236"/>
        <end position="2354"/>
    </location>
</feature>
<feature type="region of interest" description="Disordered" evidence="10">
    <location>
        <begin position="199"/>
        <end position="227"/>
    </location>
</feature>
<dbReference type="GO" id="GO:0032259">
    <property type="term" value="P:methylation"/>
    <property type="evidence" value="ECO:0007669"/>
    <property type="project" value="UniProtKB-KW"/>
</dbReference>
<keyword evidence="9" id="KW-0175">Coiled coil</keyword>
<feature type="compositionally biased region" description="Basic and acidic residues" evidence="10">
    <location>
        <begin position="2047"/>
        <end position="2065"/>
    </location>
</feature>
<dbReference type="GO" id="GO:0008033">
    <property type="term" value="P:tRNA processing"/>
    <property type="evidence" value="ECO:0007669"/>
    <property type="project" value="UniProtKB-KW"/>
</dbReference>
<keyword evidence="3" id="KW-0949">S-adenosyl-L-methionine</keyword>
<feature type="coiled-coil region" evidence="9">
    <location>
        <begin position="1934"/>
        <end position="1975"/>
    </location>
</feature>
<dbReference type="SUPFAM" id="SSF118196">
    <property type="entry name" value="YaeB-like"/>
    <property type="match status" value="1"/>
</dbReference>
<dbReference type="Gene3D" id="3.30.2310.10">
    <property type="entry name" value="YaeB-like"/>
    <property type="match status" value="1"/>
</dbReference>
<feature type="compositionally biased region" description="Polar residues" evidence="10">
    <location>
        <begin position="143"/>
        <end position="152"/>
    </location>
</feature>
<keyword evidence="2" id="KW-0808">Transferase</keyword>
<evidence type="ECO:0000256" key="8">
    <source>
        <dbReference type="ARBA" id="ARBA00079732"/>
    </source>
</evidence>
<dbReference type="CDD" id="cd09281">
    <property type="entry name" value="UPF0066"/>
    <property type="match status" value="1"/>
</dbReference>
<dbReference type="Pfam" id="PF01980">
    <property type="entry name" value="TrmO_N"/>
    <property type="match status" value="1"/>
</dbReference>
<feature type="compositionally biased region" description="Basic and acidic residues" evidence="10">
    <location>
        <begin position="29"/>
        <end position="67"/>
    </location>
</feature>
<feature type="compositionally biased region" description="Pro residues" evidence="10">
    <location>
        <begin position="199"/>
        <end position="218"/>
    </location>
</feature>
<evidence type="ECO:0000259" key="11">
    <source>
        <dbReference type="PROSITE" id="PS51668"/>
    </source>
</evidence>
<organism evidence="12 13">
    <name type="scientific">Scophthalmus maximus</name>
    <name type="common">Turbot</name>
    <name type="synonym">Psetta maxima</name>
    <dbReference type="NCBI Taxonomy" id="52904"/>
    <lineage>
        <taxon>Eukaryota</taxon>
        <taxon>Metazoa</taxon>
        <taxon>Chordata</taxon>
        <taxon>Craniata</taxon>
        <taxon>Vertebrata</taxon>
        <taxon>Euteleostomi</taxon>
        <taxon>Actinopterygii</taxon>
        <taxon>Neopterygii</taxon>
        <taxon>Teleostei</taxon>
        <taxon>Neoteleostei</taxon>
        <taxon>Acanthomorphata</taxon>
        <taxon>Carangaria</taxon>
        <taxon>Pleuronectiformes</taxon>
        <taxon>Pleuronectoidei</taxon>
        <taxon>Scophthalmidae</taxon>
        <taxon>Scophthalmus</taxon>
    </lineage>
</organism>
<evidence type="ECO:0000256" key="1">
    <source>
        <dbReference type="ARBA" id="ARBA00022603"/>
    </source>
</evidence>
<dbReference type="GO" id="GO:0051301">
    <property type="term" value="P:cell division"/>
    <property type="evidence" value="ECO:0007669"/>
    <property type="project" value="InterPro"/>
</dbReference>
<dbReference type="NCBIfam" id="TIGR00104">
    <property type="entry name" value="tRNA_TsaA"/>
    <property type="match status" value="1"/>
</dbReference>
<dbReference type="EMBL" id="VEVO01000009">
    <property type="protein sequence ID" value="KAF0037295.1"/>
    <property type="molecule type" value="Genomic_DNA"/>
</dbReference>
<comment type="caution">
    <text evidence="12">The sequence shown here is derived from an EMBL/GenBank/DDBJ whole genome shotgun (WGS) entry which is preliminary data.</text>
</comment>
<dbReference type="InterPro" id="IPR036413">
    <property type="entry name" value="YaeB-like_sf"/>
</dbReference>
<evidence type="ECO:0000256" key="6">
    <source>
        <dbReference type="ARBA" id="ARBA00051117"/>
    </source>
</evidence>
<name>A0A6A4SX47_SCOMX</name>
<evidence type="ECO:0000256" key="5">
    <source>
        <dbReference type="ARBA" id="ARBA00033753"/>
    </source>
</evidence>
<dbReference type="Gene3D" id="2.40.30.70">
    <property type="entry name" value="YaeB-like"/>
    <property type="match status" value="1"/>
</dbReference>
<dbReference type="PANTHER" id="PTHR15347:SF1">
    <property type="entry name" value="SPERM-ASSOCIATED ANTIGEN 5"/>
    <property type="match status" value="1"/>
</dbReference>
<dbReference type="FunFam" id="3.30.2310.10:FF:000002">
    <property type="entry name" value="tRNA methyltransferase O"/>
    <property type="match status" value="1"/>
</dbReference>
<evidence type="ECO:0000313" key="12">
    <source>
        <dbReference type="EMBL" id="KAF0037295.1"/>
    </source>
</evidence>
<feature type="compositionally biased region" description="Basic and acidic residues" evidence="10">
    <location>
        <begin position="731"/>
        <end position="745"/>
    </location>
</feature>
<feature type="region of interest" description="Disordered" evidence="10">
    <location>
        <begin position="726"/>
        <end position="745"/>
    </location>
</feature>
<gene>
    <name evidence="12" type="ORF">F2P81_010169</name>
</gene>
<feature type="compositionally biased region" description="Basic and acidic residues" evidence="10">
    <location>
        <begin position="526"/>
        <end position="551"/>
    </location>
</feature>
<protein>
    <recommendedName>
        <fullName evidence="7">tRNA (adenine(37)-N6)-methyltransferase</fullName>
    </recommendedName>
    <alternativeName>
        <fullName evidence="8">tRNA methyltransferase O</fullName>
    </alternativeName>
</protein>
<feature type="region of interest" description="Disordered" evidence="10">
    <location>
        <begin position="1271"/>
        <end position="1304"/>
    </location>
</feature>
<evidence type="ECO:0000256" key="2">
    <source>
        <dbReference type="ARBA" id="ARBA00022679"/>
    </source>
</evidence>
<feature type="region of interest" description="Disordered" evidence="10">
    <location>
        <begin position="502"/>
        <end position="554"/>
    </location>
</feature>